<dbReference type="Proteomes" id="UP000265515">
    <property type="component" value="Unassembled WGS sequence"/>
</dbReference>
<feature type="region of interest" description="Disordered" evidence="1">
    <location>
        <begin position="277"/>
        <end position="299"/>
    </location>
</feature>
<name>A0A388MDI4_CHABU</name>
<reference evidence="2 3" key="1">
    <citation type="journal article" date="2018" name="Cell">
        <title>The Chara Genome: Secondary Complexity and Implications for Plant Terrestrialization.</title>
        <authorList>
            <person name="Nishiyama T."/>
            <person name="Sakayama H."/>
            <person name="Vries J.D."/>
            <person name="Buschmann H."/>
            <person name="Saint-Marcoux D."/>
            <person name="Ullrich K.K."/>
            <person name="Haas F.B."/>
            <person name="Vanderstraeten L."/>
            <person name="Becker D."/>
            <person name="Lang D."/>
            <person name="Vosolsobe S."/>
            <person name="Rombauts S."/>
            <person name="Wilhelmsson P.K.I."/>
            <person name="Janitza P."/>
            <person name="Kern R."/>
            <person name="Heyl A."/>
            <person name="Rumpler F."/>
            <person name="Villalobos L.I.A.C."/>
            <person name="Clay J.M."/>
            <person name="Skokan R."/>
            <person name="Toyoda A."/>
            <person name="Suzuki Y."/>
            <person name="Kagoshima H."/>
            <person name="Schijlen E."/>
            <person name="Tajeshwar N."/>
            <person name="Catarino B."/>
            <person name="Hetherington A.J."/>
            <person name="Saltykova A."/>
            <person name="Bonnot C."/>
            <person name="Breuninger H."/>
            <person name="Symeonidi A."/>
            <person name="Radhakrishnan G.V."/>
            <person name="Van Nieuwerburgh F."/>
            <person name="Deforce D."/>
            <person name="Chang C."/>
            <person name="Karol K.G."/>
            <person name="Hedrich R."/>
            <person name="Ulvskov P."/>
            <person name="Glockner G."/>
            <person name="Delwiche C.F."/>
            <person name="Petrasek J."/>
            <person name="Van de Peer Y."/>
            <person name="Friml J."/>
            <person name="Beilby M."/>
            <person name="Dolan L."/>
            <person name="Kohara Y."/>
            <person name="Sugano S."/>
            <person name="Fujiyama A."/>
            <person name="Delaux P.-M."/>
            <person name="Quint M."/>
            <person name="TheiBen G."/>
            <person name="Hagemann M."/>
            <person name="Harholt J."/>
            <person name="Dunand C."/>
            <person name="Zachgo S."/>
            <person name="Langdale J."/>
            <person name="Maumus F."/>
            <person name="Straeten D.V.D."/>
            <person name="Gould S.B."/>
            <person name="Rensing S.A."/>
        </authorList>
    </citation>
    <scope>NUCLEOTIDE SEQUENCE [LARGE SCALE GENOMIC DNA]</scope>
    <source>
        <strain evidence="2 3">S276</strain>
    </source>
</reference>
<comment type="caution">
    <text evidence="2">The sequence shown here is derived from an EMBL/GenBank/DDBJ whole genome shotgun (WGS) entry which is preliminary data.</text>
</comment>
<dbReference type="EMBL" id="BFEA01001100">
    <property type="protein sequence ID" value="GBG92628.1"/>
    <property type="molecule type" value="Genomic_DNA"/>
</dbReference>
<feature type="region of interest" description="Disordered" evidence="1">
    <location>
        <begin position="168"/>
        <end position="199"/>
    </location>
</feature>
<evidence type="ECO:0000313" key="2">
    <source>
        <dbReference type="EMBL" id="GBG92628.1"/>
    </source>
</evidence>
<accession>A0A388MDI4</accession>
<feature type="region of interest" description="Disordered" evidence="1">
    <location>
        <begin position="99"/>
        <end position="136"/>
    </location>
</feature>
<feature type="compositionally biased region" description="Basic and acidic residues" evidence="1">
    <location>
        <begin position="119"/>
        <end position="134"/>
    </location>
</feature>
<sequence length="494" mass="53685">MQVDLQIWEECKAAMQQANEEKVPTVRVPKRRKHGVALCRHQLWEDGAKGGIDPMQVDQGDWMFVKTPIEESRGKRAMGGQEEQRKAEYTAAQSVALKTADQGERMDQGEQPAAPAEVRGLEDQGVAHDHRAEQEDSQFSMMYGIPREGLGRGGQARGADEEVLDDLDVAKNADFTTPGGGTIGRTEKSPPPTPCYQVKQEPADTMGMLGEGVGLEVNISGRAEEVGDNGGEGNNPPAPGGQNGSPQPCTLEEHLGADDQEGEEESAGVAKQLQSLRSGENAGKAQAQDGEGAQGRAEMDRAGLNPEEAMDAPLSALAVNARRETVTFNLSDILKAGEVYACPLVLWWSPDGVKLLMRGKTEVPVVKAFTLPQVPEVMDQVRKWLGTGYEVVELPHISASRLIRRTDSASDYAIMTFFLAATPIKSGRPRMRLRGARWVDFAEIQGPAAHPGDFHVIHEASLGILESIEGKLPQEERFDSPHFKEGKGLWDREG</sequence>
<protein>
    <submittedName>
        <fullName evidence="2">Uncharacterized protein</fullName>
    </submittedName>
</protein>
<feature type="region of interest" description="Disordered" evidence="1">
    <location>
        <begin position="223"/>
        <end position="253"/>
    </location>
</feature>
<gene>
    <name evidence="2" type="ORF">CBR_g56533</name>
</gene>
<evidence type="ECO:0000256" key="1">
    <source>
        <dbReference type="SAM" id="MobiDB-lite"/>
    </source>
</evidence>
<proteinExistence type="predicted"/>
<organism evidence="2 3">
    <name type="scientific">Chara braunii</name>
    <name type="common">Braun's stonewort</name>
    <dbReference type="NCBI Taxonomy" id="69332"/>
    <lineage>
        <taxon>Eukaryota</taxon>
        <taxon>Viridiplantae</taxon>
        <taxon>Streptophyta</taxon>
        <taxon>Charophyceae</taxon>
        <taxon>Charales</taxon>
        <taxon>Characeae</taxon>
        <taxon>Chara</taxon>
    </lineage>
</organism>
<keyword evidence="3" id="KW-1185">Reference proteome</keyword>
<dbReference type="AlphaFoldDB" id="A0A388MDI4"/>
<evidence type="ECO:0000313" key="3">
    <source>
        <dbReference type="Proteomes" id="UP000265515"/>
    </source>
</evidence>
<dbReference type="Gramene" id="GBG92628">
    <property type="protein sequence ID" value="GBG92628"/>
    <property type="gene ID" value="CBR_g56533"/>
</dbReference>